<dbReference type="GO" id="GO:0005576">
    <property type="term" value="C:extracellular region"/>
    <property type="evidence" value="ECO:0007669"/>
    <property type="project" value="UniProtKB-SubCell"/>
</dbReference>
<sequence>MSISSAGIGSGIDVNTLITQLVEAEGVDKSNRLDFNEAEYLGDISAFGSLKSALSIFQGAVRDLQDTADFQLRSALSSNDEVFTATADETADVSQYGIEVVQLAQAHKLITTSGFADTDTIGDGTLTFTQGDDSFSLTIDATDTLTDIRDAINAANDNTGVSASIINVDSGQQLVFTATSSGLDNAITITAVDSDGENSDEFGLSRLVNTQLNTPSAAQDGQIKVDGQLISSNNNTFSDVLDGITINAVSVGAGEQLTVAQDREAITFKIDTFIANYNGLVDTFNTLGSYDAATESAGLLLGDSTLRGISTLIRQEISSSVTGLTGPFSTLAELGITTDEEGKLSLNSETLNAALDSNFDQVGQLFAASNGIANTLDMAIEGYIGSNGIIDSRTAGIQVSVDDIADQREALDRRLVSLESRLLSQFTAMDILVSSLQNQSNFLTQQLANLPGAYNSNSNN</sequence>
<evidence type="ECO:0000259" key="7">
    <source>
        <dbReference type="Pfam" id="PF07195"/>
    </source>
</evidence>
<dbReference type="PANTHER" id="PTHR30288:SF0">
    <property type="entry name" value="FLAGELLAR HOOK-ASSOCIATED PROTEIN 2"/>
    <property type="match status" value="1"/>
</dbReference>
<dbReference type="InterPro" id="IPR010809">
    <property type="entry name" value="FliD_C"/>
</dbReference>
<name>S5TF07_9GAMM</name>
<comment type="function">
    <text evidence="5">Required for morphogenesis and for the elongation of the flagellar filament by facilitating polymerization of the flagellin monomers at the tip of growing filament. Forms a capping structure, which prevents flagellin subunits (transported through the central channel of the flagellum) from leaking out without polymerization at the distal end.</text>
</comment>
<keyword evidence="9" id="KW-1185">Reference proteome</keyword>
<dbReference type="InterPro" id="IPR010810">
    <property type="entry name" value="Flagellin_hook_IN_motif"/>
</dbReference>
<evidence type="ECO:0000256" key="4">
    <source>
        <dbReference type="ARBA" id="ARBA00023143"/>
    </source>
</evidence>
<comment type="subunit">
    <text evidence="2 5">Homopentamer.</text>
</comment>
<dbReference type="GO" id="GO:0007155">
    <property type="term" value="P:cell adhesion"/>
    <property type="evidence" value="ECO:0007669"/>
    <property type="project" value="InterPro"/>
</dbReference>
<keyword evidence="8" id="KW-0969">Cilium</keyword>
<keyword evidence="3" id="KW-0175">Coiled coil</keyword>
<feature type="domain" description="Flagellar hook-associated protein 2 N-terminal" evidence="6">
    <location>
        <begin position="10"/>
        <end position="107"/>
    </location>
</feature>
<evidence type="ECO:0000259" key="6">
    <source>
        <dbReference type="Pfam" id="PF02465"/>
    </source>
</evidence>
<protein>
    <recommendedName>
        <fullName evidence="5">Flagellar hook-associated protein 2</fullName>
        <shortName evidence="5">HAP2</shortName>
    </recommendedName>
    <alternativeName>
        <fullName evidence="5">Flagellar cap protein</fullName>
    </alternativeName>
</protein>
<evidence type="ECO:0000256" key="2">
    <source>
        <dbReference type="ARBA" id="ARBA00011255"/>
    </source>
</evidence>
<proteinExistence type="inferred from homology"/>
<comment type="similarity">
    <text evidence="1 5">Belongs to the FliD family.</text>
</comment>
<dbReference type="GO" id="GO:0071973">
    <property type="term" value="P:bacterial-type flagellum-dependent cell motility"/>
    <property type="evidence" value="ECO:0007669"/>
    <property type="project" value="TreeGrafter"/>
</dbReference>
<gene>
    <name evidence="8" type="ORF">CYCME_1066</name>
</gene>
<dbReference type="GO" id="GO:0009424">
    <property type="term" value="C:bacterial-type flagellum hook"/>
    <property type="evidence" value="ECO:0007669"/>
    <property type="project" value="UniProtKB-UniRule"/>
</dbReference>
<dbReference type="Pfam" id="PF07196">
    <property type="entry name" value="Flagellin_IN"/>
    <property type="match status" value="1"/>
</dbReference>
<evidence type="ECO:0000256" key="3">
    <source>
        <dbReference type="ARBA" id="ARBA00023054"/>
    </source>
</evidence>
<evidence type="ECO:0000313" key="8">
    <source>
        <dbReference type="EMBL" id="AGS39397.1"/>
    </source>
</evidence>
<feature type="domain" description="Flagellar hook-associated protein 2 C-terminal" evidence="7">
    <location>
        <begin position="218"/>
        <end position="438"/>
    </location>
</feature>
<dbReference type="Pfam" id="PF07195">
    <property type="entry name" value="FliD_C"/>
    <property type="match status" value="1"/>
</dbReference>
<dbReference type="HOGENOM" id="CLU_015182_6_1_6"/>
<dbReference type="Proteomes" id="UP000015380">
    <property type="component" value="Chromosome"/>
</dbReference>
<dbReference type="AlphaFoldDB" id="S5TF07"/>
<keyword evidence="8" id="KW-0282">Flagellum</keyword>
<organism evidence="8 9">
    <name type="scientific">Cycloclasticus zancles 78-ME</name>
    <dbReference type="NCBI Taxonomy" id="1198232"/>
    <lineage>
        <taxon>Bacteria</taxon>
        <taxon>Pseudomonadati</taxon>
        <taxon>Pseudomonadota</taxon>
        <taxon>Gammaproteobacteria</taxon>
        <taxon>Thiotrichales</taxon>
        <taxon>Piscirickettsiaceae</taxon>
        <taxon>Cycloclasticus</taxon>
    </lineage>
</organism>
<dbReference type="PANTHER" id="PTHR30288">
    <property type="entry name" value="FLAGELLAR CAP/ASSEMBLY PROTEIN FLID"/>
    <property type="match status" value="1"/>
</dbReference>
<keyword evidence="8" id="KW-0966">Cell projection</keyword>
<evidence type="ECO:0000256" key="5">
    <source>
        <dbReference type="RuleBase" id="RU362066"/>
    </source>
</evidence>
<dbReference type="Pfam" id="PF02465">
    <property type="entry name" value="FliD_N"/>
    <property type="match status" value="1"/>
</dbReference>
<keyword evidence="4 5" id="KW-0975">Bacterial flagellum</keyword>
<dbReference type="RefSeq" id="WP_020932335.1">
    <property type="nucleotide sequence ID" value="NC_021917.1"/>
</dbReference>
<reference evidence="8 9" key="1">
    <citation type="submission" date="2013-05" db="EMBL/GenBank/DDBJ databases">
        <title>Between feast and famine: a lifestyle of most important marine PAH-degrading bacterium Cycloclasticus sp. 7ME.</title>
        <authorList>
            <person name="Yakimov M.M."/>
            <person name="Messina E."/>
            <person name="Genovese M."/>
            <person name="Denaro R."/>
            <person name="Crisafi F."/>
            <person name="Russo D."/>
            <person name="Cappello S."/>
            <person name="Santisi S."/>
            <person name="Smedile F."/>
            <person name="Golyshina O.V."/>
            <person name="Tran H."/>
            <person name="Pieper D.H."/>
            <person name="Golyshin P.N."/>
            <person name="Giuliano L."/>
        </authorList>
    </citation>
    <scope>NUCLEOTIDE SEQUENCE [LARGE SCALE GENOMIC DNA]</scope>
    <source>
        <strain evidence="8 9">78-ME</strain>
    </source>
</reference>
<dbReference type="KEGG" id="cza:CYCME_1066"/>
<evidence type="ECO:0000256" key="1">
    <source>
        <dbReference type="ARBA" id="ARBA00009764"/>
    </source>
</evidence>
<dbReference type="InterPro" id="IPR040026">
    <property type="entry name" value="FliD"/>
</dbReference>
<evidence type="ECO:0000313" key="9">
    <source>
        <dbReference type="Proteomes" id="UP000015380"/>
    </source>
</evidence>
<accession>S5TF07</accession>
<keyword evidence="5" id="KW-0964">Secreted</keyword>
<comment type="subcellular location">
    <subcellularLocation>
        <location evidence="5">Secreted</location>
    </subcellularLocation>
    <subcellularLocation>
        <location evidence="5">Bacterial flagellum</location>
    </subcellularLocation>
</comment>
<reference evidence="9" key="2">
    <citation type="journal article" date="2016" name="Environ. Microbiol. Rep.">
        <title>Analysis of defence systems and a conjugative IncP-1 plasmid in the marine polyaromatic hydrocarbons-degrading bacterium Cycloclasticus sp. 78-ME.</title>
        <authorList>
            <person name="Yakimov M.M."/>
            <person name="Crisafi F."/>
            <person name="Messina E."/>
            <person name="Smedile F."/>
            <person name="Lopatina A."/>
            <person name="Denaro R."/>
            <person name="Pieper D.H."/>
            <person name="Golyshin P.N."/>
            <person name="Giuliano L."/>
        </authorList>
    </citation>
    <scope>NUCLEOTIDE SEQUENCE [LARGE SCALE GENOMIC DNA]</scope>
    <source>
        <strain evidence="9">78-ME</strain>
    </source>
</reference>
<dbReference type="eggNOG" id="COG1345">
    <property type="taxonomic scope" value="Bacteria"/>
</dbReference>
<dbReference type="GO" id="GO:0009421">
    <property type="term" value="C:bacterial-type flagellum filament cap"/>
    <property type="evidence" value="ECO:0007669"/>
    <property type="project" value="InterPro"/>
</dbReference>
<dbReference type="EMBL" id="CP005996">
    <property type="protein sequence ID" value="AGS39397.1"/>
    <property type="molecule type" value="Genomic_DNA"/>
</dbReference>
<dbReference type="PATRIC" id="fig|1198232.3.peg.1067"/>
<dbReference type="InterPro" id="IPR003481">
    <property type="entry name" value="FliD_N"/>
</dbReference>